<dbReference type="AlphaFoldDB" id="A0AA37GNQ7"/>
<accession>A0AA37GNQ7</accession>
<comment type="caution">
    <text evidence="1">The sequence shown here is derived from an EMBL/GenBank/DDBJ whole genome shotgun (WGS) entry which is preliminary data.</text>
</comment>
<name>A0AA37GNQ7_9PEZI</name>
<sequence>MTMYPIWPYASPAVGRRCRVHCALAGFRPVQTLISNISLVKHDDAQLSLLGRGCELAPREGLAQPELQPGRLILLCPCFSTL</sequence>
<keyword evidence="2" id="KW-1185">Reference proteome</keyword>
<proteinExistence type="predicted"/>
<evidence type="ECO:0000313" key="1">
    <source>
        <dbReference type="EMBL" id="GJC84157.1"/>
    </source>
</evidence>
<reference evidence="1 2" key="1">
    <citation type="submission" date="2021-07" db="EMBL/GenBank/DDBJ databases">
        <title>Genome data of Colletotrichum spaethianum.</title>
        <authorList>
            <person name="Utami Y.D."/>
            <person name="Hiruma K."/>
        </authorList>
    </citation>
    <scope>NUCLEOTIDE SEQUENCE [LARGE SCALE GENOMIC DNA]</scope>
    <source>
        <strain evidence="1 2">MAFF 242679</strain>
    </source>
</reference>
<evidence type="ECO:0000313" key="2">
    <source>
        <dbReference type="Proteomes" id="UP001055172"/>
    </source>
</evidence>
<protein>
    <submittedName>
        <fullName evidence="1">Uncharacterized protein</fullName>
    </submittedName>
</protein>
<organism evidence="1 2">
    <name type="scientific">Colletotrichum liriopes</name>
    <dbReference type="NCBI Taxonomy" id="708192"/>
    <lineage>
        <taxon>Eukaryota</taxon>
        <taxon>Fungi</taxon>
        <taxon>Dikarya</taxon>
        <taxon>Ascomycota</taxon>
        <taxon>Pezizomycotina</taxon>
        <taxon>Sordariomycetes</taxon>
        <taxon>Hypocreomycetidae</taxon>
        <taxon>Glomerellales</taxon>
        <taxon>Glomerellaceae</taxon>
        <taxon>Colletotrichum</taxon>
        <taxon>Colletotrichum spaethianum species complex</taxon>
    </lineage>
</organism>
<dbReference type="Proteomes" id="UP001055172">
    <property type="component" value="Unassembled WGS sequence"/>
</dbReference>
<dbReference type="EMBL" id="BPPX01000013">
    <property type="protein sequence ID" value="GJC84157.1"/>
    <property type="molecule type" value="Genomic_DNA"/>
</dbReference>
<gene>
    <name evidence="1" type="ORF">ColLi_06995</name>
</gene>